<evidence type="ECO:0000313" key="3">
    <source>
        <dbReference type="Proteomes" id="UP000619838"/>
    </source>
</evidence>
<organism evidence="2 3">
    <name type="scientific">Prosthecochloris ethylica</name>
    <dbReference type="NCBI Taxonomy" id="2743976"/>
    <lineage>
        <taxon>Bacteria</taxon>
        <taxon>Pseudomonadati</taxon>
        <taxon>Chlorobiota</taxon>
        <taxon>Chlorobiia</taxon>
        <taxon>Chlorobiales</taxon>
        <taxon>Chlorobiaceae</taxon>
        <taxon>Prosthecochloris</taxon>
    </lineage>
</organism>
<proteinExistence type="predicted"/>
<sequence>MKRSTRCMMTGLAFAAGSLLLSPSADARPQKISSSELEGRTQVRVTPGPEYRAGALHRLLFGDHWRSVWTSPMTVEVLDLASFAGGLKPFETGGGFQTISLRFKGEDGREYRFRTIDKDPSRGMPPKLHNTLVSDVVQDQVSTANPVSVAVIEPLLESAGVLHAPARFVVLPYDREGLGEYYEEFAGLVGTIEEHPDENSGGETAFGGADKVVKSDTLLERLEESNRNAVDAGGYVTARLIDLLVGDWDRHSGQWRWAGYKEGGKTLWKPVPRDRDNAFSRQDGVFSWVITQIIPQIEGFGDDFGDIYFLTWSGRALDRRIFPLVSREEWMQRATELRQMLTDELISEAVGRMPAAMYEAEGAVLEENLRSRRDLLPEAATELFRIYAQDVDLYGSDDAEYASITRLRDGRVELAMYDLNSDGTYDPESLFQRVFDPSDTREVRLYMLGGDDIVRVNGSPAHGIDLRVLGGGGRDDLADNMPQQAGTGYAHVGTVFYDEDDDTVFRSGPYSLVDRRKTPDYEKGEEKYETYPRDFGSEVVASIANLKADYAPEYGAFLGWGVIVEDYGFRRDPYNYNMEFSGGAAFGGGDMRYKFEYRGDFRSVVDGASVMLEAGTTELDFINFYGFGNETAIEDGFDEDDYEIAQQVSWIKPTIHYPADADFQVRTGFEARFIDLDVEPGSRLEELDPYGVHEDYTGSFLVGLRYDTRECGETIELSPRRQAGRLVRTRDICGSAALSGMLLDVEGRWYPGFVGNTDSFGKVSGEWRAYLPLPSLPYSRLAVRAGGEKVWGDYPFFEAATVGGARSIRGYDRERFAGDASLYANSELRLYLGTFKLFVPVMFGPLAFVESGRVYVDGEDSDRWHTGYGGGLWFGFVEPRYALTVAVGKGVDSGRLTDDYGIYVQTGFSF</sequence>
<feature type="signal peptide" evidence="1">
    <location>
        <begin position="1"/>
        <end position="27"/>
    </location>
</feature>
<evidence type="ECO:0000313" key="2">
    <source>
        <dbReference type="EMBL" id="MBF0635854.1"/>
    </source>
</evidence>
<protein>
    <recommendedName>
        <fullName evidence="4">Bacterial surface antigen (D15) domain-containing protein</fullName>
    </recommendedName>
</protein>
<feature type="chain" id="PRO_5045793828" description="Bacterial surface antigen (D15) domain-containing protein" evidence="1">
    <location>
        <begin position="28"/>
        <end position="910"/>
    </location>
</feature>
<evidence type="ECO:0008006" key="4">
    <source>
        <dbReference type="Google" id="ProtNLM"/>
    </source>
</evidence>
<accession>A0ABR9XP99</accession>
<gene>
    <name evidence="2" type="ORF">INT08_01475</name>
</gene>
<name>A0ABR9XP99_9CHLB</name>
<comment type="caution">
    <text evidence="2">The sequence shown here is derived from an EMBL/GenBank/DDBJ whole genome shotgun (WGS) entry which is preliminary data.</text>
</comment>
<keyword evidence="1" id="KW-0732">Signal</keyword>
<evidence type="ECO:0000256" key="1">
    <source>
        <dbReference type="SAM" id="SignalP"/>
    </source>
</evidence>
<dbReference type="EMBL" id="JADGII010000002">
    <property type="protein sequence ID" value="MBF0635854.1"/>
    <property type="molecule type" value="Genomic_DNA"/>
</dbReference>
<dbReference type="Gene3D" id="2.40.160.50">
    <property type="entry name" value="membrane protein fhac: a member of the omp85/tpsb transporter family"/>
    <property type="match status" value="1"/>
</dbReference>
<dbReference type="RefSeq" id="WP_114607125.1">
    <property type="nucleotide sequence ID" value="NZ_JADGIH010000004.1"/>
</dbReference>
<reference evidence="2 3" key="1">
    <citation type="journal article" date="2020" name="Microorganisms">
        <title>Simultaneous Genome Sequencing of Prosthecochloris ethylica and Desulfuromonas acetoxidans within a Syntrophic Mixture Reveals Unique Pili and Protein Interactions.</title>
        <authorList>
            <person name="Kyndt J.A."/>
            <person name="Van Beeumen J.J."/>
            <person name="Meyer T.E."/>
        </authorList>
    </citation>
    <scope>NUCLEOTIDE SEQUENCE [LARGE SCALE GENOMIC DNA]</scope>
    <source>
        <strain evidence="2 3">N3</strain>
    </source>
</reference>
<keyword evidence="3" id="KW-1185">Reference proteome</keyword>
<dbReference type="Proteomes" id="UP000619838">
    <property type="component" value="Unassembled WGS sequence"/>
</dbReference>